<feature type="non-terminal residue" evidence="1">
    <location>
        <position position="1"/>
    </location>
</feature>
<accession>A0ABV0P1P4</accession>
<proteinExistence type="predicted"/>
<reference evidence="1 2" key="1">
    <citation type="submission" date="2021-06" db="EMBL/GenBank/DDBJ databases">
        <authorList>
            <person name="Palmer J.M."/>
        </authorList>
    </citation>
    <scope>NUCLEOTIDE SEQUENCE [LARGE SCALE GENOMIC DNA]</scope>
    <source>
        <strain evidence="1 2">GA_2019</strain>
        <tissue evidence="1">Muscle</tissue>
    </source>
</reference>
<gene>
    <name evidence="1" type="ORF">GOODEAATRI_033492</name>
</gene>
<dbReference type="PANTHER" id="PTHR46522:SF1">
    <property type="entry name" value="INACTIVE CYTIDINE MONOPHOSPHATE-N-ACETYLNEURAMINIC ACID HYDROXYLASE"/>
    <property type="match status" value="1"/>
</dbReference>
<organism evidence="1 2">
    <name type="scientific">Goodea atripinnis</name>
    <dbReference type="NCBI Taxonomy" id="208336"/>
    <lineage>
        <taxon>Eukaryota</taxon>
        <taxon>Metazoa</taxon>
        <taxon>Chordata</taxon>
        <taxon>Craniata</taxon>
        <taxon>Vertebrata</taxon>
        <taxon>Euteleostomi</taxon>
        <taxon>Actinopterygii</taxon>
        <taxon>Neopterygii</taxon>
        <taxon>Teleostei</taxon>
        <taxon>Neoteleostei</taxon>
        <taxon>Acanthomorphata</taxon>
        <taxon>Ovalentaria</taxon>
        <taxon>Atherinomorphae</taxon>
        <taxon>Cyprinodontiformes</taxon>
        <taxon>Goodeidae</taxon>
        <taxon>Goodea</taxon>
    </lineage>
</organism>
<sequence length="132" mass="15215">INVTFGASLATIIYSEAITDPPASTKIYKDSWEFDLYVDELNSAIGSEIFKHQAWIQFYYTWAGFQNYNLVVRVIETDDNFKPLSNGYDYLVDFLDLSFPSLRPDREHSYIEVSTTRRTRQQKGAEHTGVGQ</sequence>
<dbReference type="Proteomes" id="UP001476798">
    <property type="component" value="Unassembled WGS sequence"/>
</dbReference>
<keyword evidence="2" id="KW-1185">Reference proteome</keyword>
<name>A0ABV0P1P4_9TELE</name>
<protein>
    <submittedName>
        <fullName evidence="1">Uncharacterized protein</fullName>
    </submittedName>
</protein>
<dbReference type="EMBL" id="JAHRIO010056988">
    <property type="protein sequence ID" value="MEQ2176954.1"/>
    <property type="molecule type" value="Genomic_DNA"/>
</dbReference>
<evidence type="ECO:0000313" key="2">
    <source>
        <dbReference type="Proteomes" id="UP001476798"/>
    </source>
</evidence>
<dbReference type="InterPro" id="IPR027033">
    <property type="entry name" value="Cnh"/>
</dbReference>
<evidence type="ECO:0000313" key="1">
    <source>
        <dbReference type="EMBL" id="MEQ2176954.1"/>
    </source>
</evidence>
<dbReference type="PANTHER" id="PTHR46522">
    <property type="entry name" value="CYTIDINE MONOPHOSPHATE-N-ACETYLNEURAMINIC ACID HYDROXYLASE"/>
    <property type="match status" value="1"/>
</dbReference>
<comment type="caution">
    <text evidence="1">The sequence shown here is derived from an EMBL/GenBank/DDBJ whole genome shotgun (WGS) entry which is preliminary data.</text>
</comment>